<comment type="caution">
    <text evidence="11">The sequence shown here is derived from an EMBL/GenBank/DDBJ whole genome shotgun (WGS) entry which is preliminary data.</text>
</comment>
<dbReference type="GO" id="GO:0046872">
    <property type="term" value="F:metal ion binding"/>
    <property type="evidence" value="ECO:0007669"/>
    <property type="project" value="UniProtKB-KW"/>
</dbReference>
<dbReference type="FunFam" id="3.60.40.10:FF:000291">
    <property type="entry name" value="Protein phosphatase 2C 50"/>
    <property type="match status" value="1"/>
</dbReference>
<keyword evidence="7 9" id="KW-0904">Protein phosphatase</keyword>
<dbReference type="InterPro" id="IPR036457">
    <property type="entry name" value="PPM-type-like_dom_sf"/>
</dbReference>
<organism evidence="11 12">
    <name type="scientific">Heracleum sosnowskyi</name>
    <dbReference type="NCBI Taxonomy" id="360622"/>
    <lineage>
        <taxon>Eukaryota</taxon>
        <taxon>Viridiplantae</taxon>
        <taxon>Streptophyta</taxon>
        <taxon>Embryophyta</taxon>
        <taxon>Tracheophyta</taxon>
        <taxon>Spermatophyta</taxon>
        <taxon>Magnoliopsida</taxon>
        <taxon>eudicotyledons</taxon>
        <taxon>Gunneridae</taxon>
        <taxon>Pentapetalae</taxon>
        <taxon>asterids</taxon>
        <taxon>campanulids</taxon>
        <taxon>Apiales</taxon>
        <taxon>Apiaceae</taxon>
        <taxon>Apioideae</taxon>
        <taxon>apioid superclade</taxon>
        <taxon>Tordylieae</taxon>
        <taxon>Tordyliinae</taxon>
        <taxon>Heracleum</taxon>
    </lineage>
</organism>
<protein>
    <recommendedName>
        <fullName evidence="3">protein-serine/threonine phosphatase</fullName>
        <ecNumber evidence="3">3.1.3.16</ecNumber>
    </recommendedName>
</protein>
<sequence>MMRAEDLVNSEEEYTNTPYLSQNMSENTIVDANKQINGNGKVVICDSHGSISVKGRRKRMEDALTVNLGFLMWESKKYDYFGVYDGHGGSQVAQACSDHLHKLVIKEVEKQARVMIDWEKVMVTSFLRMDEQVIAERIDGSIGSTAIAAVVGEEVMVVANCGDCRGVLSRSSNVVPLSSDHKPDRSDELKRIEVSGGVVVNWNGKRVQGVLATSRSIGDEHLKPYVIAEAEVTVKTRSDLDEFIILASDGLWDVISNEEACKFVRFCLKRQSQEESVKKSSVISDDENETKSRAAVAARNLKRIAMKRGSQDNISIIVIDLKKHPKNSA</sequence>
<keyword evidence="12" id="KW-1185">Reference proteome</keyword>
<comment type="similarity">
    <text evidence="9">Belongs to the PP2C family.</text>
</comment>
<dbReference type="PROSITE" id="PS51746">
    <property type="entry name" value="PPM_2"/>
    <property type="match status" value="1"/>
</dbReference>
<dbReference type="AlphaFoldDB" id="A0AAD8J0F9"/>
<gene>
    <name evidence="11" type="ORF">POM88_012728</name>
</gene>
<dbReference type="Proteomes" id="UP001237642">
    <property type="component" value="Unassembled WGS sequence"/>
</dbReference>
<evidence type="ECO:0000259" key="10">
    <source>
        <dbReference type="PROSITE" id="PS51746"/>
    </source>
</evidence>
<name>A0AAD8J0F9_9APIA</name>
<evidence type="ECO:0000256" key="8">
    <source>
        <dbReference type="ARBA" id="ARBA00023211"/>
    </source>
</evidence>
<dbReference type="SUPFAM" id="SSF81606">
    <property type="entry name" value="PP2C-like"/>
    <property type="match status" value="1"/>
</dbReference>
<dbReference type="PROSITE" id="PS01032">
    <property type="entry name" value="PPM_1"/>
    <property type="match status" value="1"/>
</dbReference>
<evidence type="ECO:0000313" key="12">
    <source>
        <dbReference type="Proteomes" id="UP001237642"/>
    </source>
</evidence>
<accession>A0AAD8J0F9</accession>
<dbReference type="GO" id="GO:0004722">
    <property type="term" value="F:protein serine/threonine phosphatase activity"/>
    <property type="evidence" value="ECO:0007669"/>
    <property type="project" value="UniProtKB-EC"/>
</dbReference>
<keyword evidence="4" id="KW-0479">Metal-binding</keyword>
<evidence type="ECO:0000256" key="1">
    <source>
        <dbReference type="ARBA" id="ARBA00001936"/>
    </source>
</evidence>
<feature type="domain" description="PPM-type phosphatase" evidence="10">
    <location>
        <begin position="47"/>
        <end position="321"/>
    </location>
</feature>
<dbReference type="InterPro" id="IPR001932">
    <property type="entry name" value="PPM-type_phosphatase-like_dom"/>
</dbReference>
<keyword evidence="5 9" id="KW-0378">Hydrolase</keyword>
<comment type="cofactor">
    <cofactor evidence="2">
        <name>Mg(2+)</name>
        <dbReference type="ChEBI" id="CHEBI:18420"/>
    </cofactor>
</comment>
<dbReference type="InterPro" id="IPR000222">
    <property type="entry name" value="PP2C_BS"/>
</dbReference>
<evidence type="ECO:0000256" key="3">
    <source>
        <dbReference type="ARBA" id="ARBA00013081"/>
    </source>
</evidence>
<dbReference type="EC" id="3.1.3.16" evidence="3"/>
<dbReference type="Pfam" id="PF00481">
    <property type="entry name" value="PP2C"/>
    <property type="match status" value="1"/>
</dbReference>
<evidence type="ECO:0000256" key="7">
    <source>
        <dbReference type="ARBA" id="ARBA00022912"/>
    </source>
</evidence>
<dbReference type="CDD" id="cd00143">
    <property type="entry name" value="PP2Cc"/>
    <property type="match status" value="1"/>
</dbReference>
<dbReference type="Gene3D" id="3.60.40.10">
    <property type="entry name" value="PPM-type phosphatase domain"/>
    <property type="match status" value="1"/>
</dbReference>
<comment type="cofactor">
    <cofactor evidence="1">
        <name>Mn(2+)</name>
        <dbReference type="ChEBI" id="CHEBI:29035"/>
    </cofactor>
</comment>
<dbReference type="EMBL" id="JAUIZM010000003">
    <property type="protein sequence ID" value="KAK1393672.1"/>
    <property type="molecule type" value="Genomic_DNA"/>
</dbReference>
<evidence type="ECO:0000313" key="11">
    <source>
        <dbReference type="EMBL" id="KAK1393672.1"/>
    </source>
</evidence>
<evidence type="ECO:0000256" key="5">
    <source>
        <dbReference type="ARBA" id="ARBA00022801"/>
    </source>
</evidence>
<evidence type="ECO:0000256" key="9">
    <source>
        <dbReference type="RuleBase" id="RU003465"/>
    </source>
</evidence>
<dbReference type="SMART" id="SM00332">
    <property type="entry name" value="PP2Cc"/>
    <property type="match status" value="1"/>
</dbReference>
<reference evidence="11" key="2">
    <citation type="submission" date="2023-05" db="EMBL/GenBank/DDBJ databases">
        <authorList>
            <person name="Schelkunov M.I."/>
        </authorList>
    </citation>
    <scope>NUCLEOTIDE SEQUENCE</scope>
    <source>
        <strain evidence="11">Hsosn_3</strain>
        <tissue evidence="11">Leaf</tissue>
    </source>
</reference>
<proteinExistence type="inferred from homology"/>
<reference evidence="11" key="1">
    <citation type="submission" date="2023-02" db="EMBL/GenBank/DDBJ databases">
        <title>Genome of toxic invasive species Heracleum sosnowskyi carries increased number of genes despite the absence of recent whole-genome duplications.</title>
        <authorList>
            <person name="Schelkunov M."/>
            <person name="Shtratnikova V."/>
            <person name="Makarenko M."/>
            <person name="Klepikova A."/>
            <person name="Omelchenko D."/>
            <person name="Novikova G."/>
            <person name="Obukhova E."/>
            <person name="Bogdanov V."/>
            <person name="Penin A."/>
            <person name="Logacheva M."/>
        </authorList>
    </citation>
    <scope>NUCLEOTIDE SEQUENCE</scope>
    <source>
        <strain evidence="11">Hsosn_3</strain>
        <tissue evidence="11">Leaf</tissue>
    </source>
</reference>
<evidence type="ECO:0000256" key="4">
    <source>
        <dbReference type="ARBA" id="ARBA00022723"/>
    </source>
</evidence>
<evidence type="ECO:0000256" key="6">
    <source>
        <dbReference type="ARBA" id="ARBA00022842"/>
    </source>
</evidence>
<dbReference type="PANTHER" id="PTHR47992">
    <property type="entry name" value="PROTEIN PHOSPHATASE"/>
    <property type="match status" value="1"/>
</dbReference>
<dbReference type="InterPro" id="IPR015655">
    <property type="entry name" value="PP2C"/>
</dbReference>
<evidence type="ECO:0000256" key="2">
    <source>
        <dbReference type="ARBA" id="ARBA00001946"/>
    </source>
</evidence>
<keyword evidence="8" id="KW-0464">Manganese</keyword>
<keyword evidence="6" id="KW-0460">Magnesium</keyword>